<gene>
    <name evidence="1" type="ORF">FQA47_006360</name>
</gene>
<reference evidence="1" key="1">
    <citation type="journal article" name="BMC Genomics">
        <title>Long-read sequencing and de novo genome assembly of marine medaka (Oryzias melastigma).</title>
        <authorList>
            <person name="Liang P."/>
            <person name="Saqib H.S.A."/>
            <person name="Ni X."/>
            <person name="Shen Y."/>
        </authorList>
    </citation>
    <scope>NUCLEOTIDE SEQUENCE</scope>
    <source>
        <strain evidence="1">Bigg-433</strain>
    </source>
</reference>
<dbReference type="EMBL" id="WKFB01000335">
    <property type="protein sequence ID" value="KAF6726352.1"/>
    <property type="molecule type" value="Genomic_DNA"/>
</dbReference>
<sequence length="130" mass="14073">MCHFLTNPCNLFQIEKSLRERTKLRLLSGCSAAVCGPLSAVKEGGSAAADFGQQLTVPLFLPSPDPLCSPNVICTNWIRSGRRAVRGTVTSSKPGDARPGLGQFLLRYCAARTLTQRDGGDDQLIGRIRR</sequence>
<name>A0A834C639_ORYME</name>
<dbReference type="Proteomes" id="UP000646548">
    <property type="component" value="Unassembled WGS sequence"/>
</dbReference>
<proteinExistence type="predicted"/>
<dbReference type="AlphaFoldDB" id="A0A834C639"/>
<accession>A0A834C639</accession>
<protein>
    <submittedName>
        <fullName evidence="1">Uncharacterized protein</fullName>
    </submittedName>
</protein>
<evidence type="ECO:0000313" key="1">
    <source>
        <dbReference type="EMBL" id="KAF6726352.1"/>
    </source>
</evidence>
<comment type="caution">
    <text evidence="1">The sequence shown here is derived from an EMBL/GenBank/DDBJ whole genome shotgun (WGS) entry which is preliminary data.</text>
</comment>
<organism evidence="1 2">
    <name type="scientific">Oryzias melastigma</name>
    <name type="common">Marine medaka</name>
    <dbReference type="NCBI Taxonomy" id="30732"/>
    <lineage>
        <taxon>Eukaryota</taxon>
        <taxon>Metazoa</taxon>
        <taxon>Chordata</taxon>
        <taxon>Craniata</taxon>
        <taxon>Vertebrata</taxon>
        <taxon>Euteleostomi</taxon>
        <taxon>Actinopterygii</taxon>
        <taxon>Neopterygii</taxon>
        <taxon>Teleostei</taxon>
        <taxon>Neoteleostei</taxon>
        <taxon>Acanthomorphata</taxon>
        <taxon>Ovalentaria</taxon>
        <taxon>Atherinomorphae</taxon>
        <taxon>Beloniformes</taxon>
        <taxon>Adrianichthyidae</taxon>
        <taxon>Oryziinae</taxon>
        <taxon>Oryzias</taxon>
    </lineage>
</organism>
<evidence type="ECO:0000313" key="2">
    <source>
        <dbReference type="Proteomes" id="UP000646548"/>
    </source>
</evidence>